<keyword evidence="1" id="KW-1133">Transmembrane helix</keyword>
<dbReference type="AlphaFoldDB" id="A0ABD3T0Y0"/>
<dbReference type="EMBL" id="JBJXBP010000005">
    <property type="protein sequence ID" value="KAL3830549.1"/>
    <property type="molecule type" value="Genomic_DNA"/>
</dbReference>
<keyword evidence="3" id="KW-1185">Reference proteome</keyword>
<evidence type="ECO:0000313" key="2">
    <source>
        <dbReference type="EMBL" id="KAL3830549.1"/>
    </source>
</evidence>
<proteinExistence type="predicted"/>
<name>A0ABD3T0Y0_9LAMI</name>
<comment type="caution">
    <text evidence="2">The sequence shown here is derived from an EMBL/GenBank/DDBJ whole genome shotgun (WGS) entry which is preliminary data.</text>
</comment>
<protein>
    <submittedName>
        <fullName evidence="2">Uncharacterized protein</fullName>
    </submittedName>
</protein>
<gene>
    <name evidence="2" type="ORF">ACJIZ3_019351</name>
</gene>
<accession>A0ABD3T0Y0</accession>
<reference evidence="2 3" key="1">
    <citation type="submission" date="2024-12" db="EMBL/GenBank/DDBJ databases">
        <title>The unique morphological basis and parallel evolutionary history of personate flowers in Penstemon.</title>
        <authorList>
            <person name="Depatie T.H."/>
            <person name="Wessinger C.A."/>
        </authorList>
    </citation>
    <scope>NUCLEOTIDE SEQUENCE [LARGE SCALE GENOMIC DNA]</scope>
    <source>
        <strain evidence="2">WTNN_2</strain>
        <tissue evidence="2">Leaf</tissue>
    </source>
</reference>
<dbReference type="Proteomes" id="UP001634393">
    <property type="component" value="Unassembled WGS sequence"/>
</dbReference>
<sequence>MEEEKRRRTIVCKRCKQPYTATSNTKTSCRFHPSFFVCRRHDDQKSCCPYALTIVILFEFQYLFLMKLFPICQAESLAKSWR</sequence>
<feature type="transmembrane region" description="Helical" evidence="1">
    <location>
        <begin position="49"/>
        <end position="69"/>
    </location>
</feature>
<organism evidence="2 3">
    <name type="scientific">Penstemon smallii</name>
    <dbReference type="NCBI Taxonomy" id="265156"/>
    <lineage>
        <taxon>Eukaryota</taxon>
        <taxon>Viridiplantae</taxon>
        <taxon>Streptophyta</taxon>
        <taxon>Embryophyta</taxon>
        <taxon>Tracheophyta</taxon>
        <taxon>Spermatophyta</taxon>
        <taxon>Magnoliopsida</taxon>
        <taxon>eudicotyledons</taxon>
        <taxon>Gunneridae</taxon>
        <taxon>Pentapetalae</taxon>
        <taxon>asterids</taxon>
        <taxon>lamiids</taxon>
        <taxon>Lamiales</taxon>
        <taxon>Plantaginaceae</taxon>
        <taxon>Cheloneae</taxon>
        <taxon>Penstemon</taxon>
    </lineage>
</organism>
<evidence type="ECO:0000313" key="3">
    <source>
        <dbReference type="Proteomes" id="UP001634393"/>
    </source>
</evidence>
<evidence type="ECO:0000256" key="1">
    <source>
        <dbReference type="SAM" id="Phobius"/>
    </source>
</evidence>
<keyword evidence="1" id="KW-0812">Transmembrane</keyword>
<keyword evidence="1" id="KW-0472">Membrane</keyword>
<dbReference type="PANTHER" id="PTHR35106:SF1">
    <property type="entry name" value="CHORD DOMAIN-CONTAINING PROTEIN"/>
    <property type="match status" value="1"/>
</dbReference>
<dbReference type="PANTHER" id="PTHR35106">
    <property type="entry name" value="BNAA07G25190D PROTEIN"/>
    <property type="match status" value="1"/>
</dbReference>